<proteinExistence type="predicted"/>
<sequence length="137" mass="16573">MCIRVFVCVCRFRKPTSKMLYNLYARTALYTCIYISPTVLPLCHRSRYYYYCYAKTFSFSYIYIYIFLFFSFSFALLPLFHTLFIMRCGFRARQFSKRSAAKCVKHIHIGTNAICQRSSYHIFLLNTFIYFQLFKKK</sequence>
<reference evidence="2" key="1">
    <citation type="submission" date="2018-04" db="EMBL/GenBank/DDBJ databases">
        <title>Transcriptome assembly of Sipha flava.</title>
        <authorList>
            <person name="Scully E.D."/>
            <person name="Geib S.M."/>
            <person name="Palmer N.A."/>
            <person name="Koch K."/>
            <person name="Bradshaw J."/>
            <person name="Heng-Moss T."/>
            <person name="Sarath G."/>
        </authorList>
    </citation>
    <scope>NUCLEOTIDE SEQUENCE</scope>
</reference>
<organism evidence="2">
    <name type="scientific">Sipha flava</name>
    <name type="common">yellow sugarcane aphid</name>
    <dbReference type="NCBI Taxonomy" id="143950"/>
    <lineage>
        <taxon>Eukaryota</taxon>
        <taxon>Metazoa</taxon>
        <taxon>Ecdysozoa</taxon>
        <taxon>Arthropoda</taxon>
        <taxon>Hexapoda</taxon>
        <taxon>Insecta</taxon>
        <taxon>Pterygota</taxon>
        <taxon>Neoptera</taxon>
        <taxon>Paraneoptera</taxon>
        <taxon>Hemiptera</taxon>
        <taxon>Sternorrhyncha</taxon>
        <taxon>Aphidomorpha</taxon>
        <taxon>Aphidoidea</taxon>
        <taxon>Aphididae</taxon>
        <taxon>Sipha</taxon>
    </lineage>
</organism>
<keyword evidence="1" id="KW-0472">Membrane</keyword>
<feature type="transmembrane region" description="Helical" evidence="1">
    <location>
        <begin position="62"/>
        <end position="86"/>
    </location>
</feature>
<evidence type="ECO:0000256" key="1">
    <source>
        <dbReference type="SAM" id="Phobius"/>
    </source>
</evidence>
<keyword evidence="1" id="KW-0812">Transmembrane</keyword>
<evidence type="ECO:0000313" key="2">
    <source>
        <dbReference type="EMBL" id="MBY80612.1"/>
    </source>
</evidence>
<name>A0A2S2QU14_9HEMI</name>
<accession>A0A2S2QU14</accession>
<keyword evidence="1" id="KW-1133">Transmembrane helix</keyword>
<dbReference type="AlphaFoldDB" id="A0A2S2QU14"/>
<gene>
    <name evidence="2" type="ORF">g.53118</name>
</gene>
<feature type="transmembrane region" description="Helical" evidence="1">
    <location>
        <begin position="21"/>
        <end position="42"/>
    </location>
</feature>
<protein>
    <submittedName>
        <fullName evidence="2">Uncharacterized protein</fullName>
    </submittedName>
</protein>
<dbReference type="EMBL" id="GGMS01011409">
    <property type="protein sequence ID" value="MBY80612.1"/>
    <property type="molecule type" value="Transcribed_RNA"/>
</dbReference>